<dbReference type="EMBL" id="SZVO01000018">
    <property type="protein sequence ID" value="TKT87678.1"/>
    <property type="molecule type" value="Genomic_DNA"/>
</dbReference>
<evidence type="ECO:0000313" key="2">
    <source>
        <dbReference type="Proteomes" id="UP000304900"/>
    </source>
</evidence>
<comment type="caution">
    <text evidence="1">The sequence shown here is derived from an EMBL/GenBank/DDBJ whole genome shotgun (WGS) entry which is preliminary data.</text>
</comment>
<dbReference type="RefSeq" id="WP_137343565.1">
    <property type="nucleotide sequence ID" value="NZ_SZVO01000018.1"/>
</dbReference>
<sequence length="93" mass="10907">MNNSDFETSGIRKMIIKITGIDIFKIEQYEIDMLNEKEHHPVIIHFTSASYPDLAYQTAMTQAEFNRLCESDLTRFKAYFEKIALNANEDQRL</sequence>
<accession>A0A4U6CWU0</accession>
<proteinExistence type="predicted"/>
<gene>
    <name evidence="1" type="ORF">FDK13_29270</name>
</gene>
<keyword evidence="2" id="KW-1185">Reference proteome</keyword>
<name>A0A4U6CWU0_9BACT</name>
<dbReference type="Proteomes" id="UP000304900">
    <property type="component" value="Unassembled WGS sequence"/>
</dbReference>
<dbReference type="AlphaFoldDB" id="A0A4U6CWU0"/>
<organism evidence="1 2">
    <name type="scientific">Dyadobacter frigoris</name>
    <dbReference type="NCBI Taxonomy" id="2576211"/>
    <lineage>
        <taxon>Bacteria</taxon>
        <taxon>Pseudomonadati</taxon>
        <taxon>Bacteroidota</taxon>
        <taxon>Cytophagia</taxon>
        <taxon>Cytophagales</taxon>
        <taxon>Spirosomataceae</taxon>
        <taxon>Dyadobacter</taxon>
    </lineage>
</organism>
<reference evidence="1 2" key="1">
    <citation type="submission" date="2019-05" db="EMBL/GenBank/DDBJ databases">
        <title>Dyadobacter AR-3-8 sp. nov., isolated from arctic soil.</title>
        <authorList>
            <person name="Chaudhary D.K."/>
        </authorList>
    </citation>
    <scope>NUCLEOTIDE SEQUENCE [LARGE SCALE GENOMIC DNA]</scope>
    <source>
        <strain evidence="1 2">AR-3-8</strain>
    </source>
</reference>
<protein>
    <submittedName>
        <fullName evidence="1">Uncharacterized protein</fullName>
    </submittedName>
</protein>
<evidence type="ECO:0000313" key="1">
    <source>
        <dbReference type="EMBL" id="TKT87678.1"/>
    </source>
</evidence>